<evidence type="ECO:0000313" key="3">
    <source>
        <dbReference type="EMBL" id="QJC27182.1"/>
    </source>
</evidence>
<proteinExistence type="predicted"/>
<dbReference type="PANTHER" id="PTHR32125:SF4">
    <property type="entry name" value="2-C-METHYL-D-ERYTHRITOL 4-PHOSPHATE CYTIDYLYLTRANSFERASE, CHLOROPLASTIC"/>
    <property type="match status" value="1"/>
</dbReference>
<accession>A0A858PX77</accession>
<protein>
    <submittedName>
        <fullName evidence="3">2-C-methyl-D-erythritol 4-phosphate cytidylyltransferase</fullName>
    </submittedName>
</protein>
<dbReference type="CDD" id="cd02516">
    <property type="entry name" value="CDP-ME_synthetase"/>
    <property type="match status" value="1"/>
</dbReference>
<dbReference type="AlphaFoldDB" id="A0A858PX77"/>
<keyword evidence="4" id="KW-1185">Reference proteome</keyword>
<organism evidence="3 4">
    <name type="scientific">Anaplasma platys</name>
    <dbReference type="NCBI Taxonomy" id="949"/>
    <lineage>
        <taxon>Bacteria</taxon>
        <taxon>Pseudomonadati</taxon>
        <taxon>Pseudomonadota</taxon>
        <taxon>Alphaproteobacteria</taxon>
        <taxon>Rickettsiales</taxon>
        <taxon>Anaplasmataceae</taxon>
        <taxon>Anaplasma</taxon>
    </lineage>
</organism>
<dbReference type="PANTHER" id="PTHR32125">
    <property type="entry name" value="2-C-METHYL-D-ERYTHRITOL 4-PHOSPHATE CYTIDYLYLTRANSFERASE, CHLOROPLASTIC"/>
    <property type="match status" value="1"/>
</dbReference>
<dbReference type="SUPFAM" id="SSF53448">
    <property type="entry name" value="Nucleotide-diphospho-sugar transferases"/>
    <property type="match status" value="1"/>
</dbReference>
<dbReference type="InterPro" id="IPR029044">
    <property type="entry name" value="Nucleotide-diphossugar_trans"/>
</dbReference>
<dbReference type="InterPro" id="IPR034683">
    <property type="entry name" value="IspD/TarI"/>
</dbReference>
<dbReference type="RefSeq" id="WP_169192841.1">
    <property type="nucleotide sequence ID" value="NZ_CP046391.1"/>
</dbReference>
<keyword evidence="2 3" id="KW-0548">Nucleotidyltransferase</keyword>
<keyword evidence="1 3" id="KW-0808">Transferase</keyword>
<dbReference type="KEGG" id="aplt:ANPL_00290"/>
<dbReference type="Proteomes" id="UP000500930">
    <property type="component" value="Chromosome"/>
</dbReference>
<evidence type="ECO:0000256" key="2">
    <source>
        <dbReference type="ARBA" id="ARBA00022695"/>
    </source>
</evidence>
<evidence type="ECO:0000256" key="1">
    <source>
        <dbReference type="ARBA" id="ARBA00022679"/>
    </source>
</evidence>
<dbReference type="EMBL" id="CP046391">
    <property type="protein sequence ID" value="QJC27182.1"/>
    <property type="molecule type" value="Genomic_DNA"/>
</dbReference>
<dbReference type="InterPro" id="IPR050088">
    <property type="entry name" value="IspD/TarI_cytidylyltransf_bact"/>
</dbReference>
<dbReference type="Gene3D" id="3.90.550.10">
    <property type="entry name" value="Spore Coat Polysaccharide Biosynthesis Protein SpsA, Chain A"/>
    <property type="match status" value="1"/>
</dbReference>
<sequence>MQLFVILVVAAGIGRRLGVSDVPKQYLQLASQTVLAHSITRLVDKLEYMYQIRVVIHKAHAMFYEEAIMSLEPKVSKCLLPPVYGGTQRQDSVRIGLESLCDIGPQFVIIHDACRPFADLPDMGTVVESLQCNSGVVPAIQPVDTMGTIKGGLLAEKVERDTIRMIQTPQIFRFADALECHRQVSLQHPDKNFTDDASLLLYCGKHVETVKGDFNNFKITIPEDMARARAYMLEHAH</sequence>
<evidence type="ECO:0000313" key="4">
    <source>
        <dbReference type="Proteomes" id="UP000500930"/>
    </source>
</evidence>
<name>A0A858PX77_9RICK</name>
<reference evidence="3 4" key="1">
    <citation type="journal article" date="2020" name="Pathogens">
        <title>First Whole Genome Sequence of Anaplasma platys, an Obligate Intracellular Rickettsial Pathogen of Dogs.</title>
        <authorList>
            <person name="Llanes A."/>
            <person name="Rajeev S."/>
        </authorList>
    </citation>
    <scope>NUCLEOTIDE SEQUENCE [LARGE SCALE GENOMIC DNA]</scope>
    <source>
        <strain evidence="3 4">S3</strain>
    </source>
</reference>
<dbReference type="GO" id="GO:0050518">
    <property type="term" value="F:2-C-methyl-D-erythritol 4-phosphate cytidylyltransferase activity"/>
    <property type="evidence" value="ECO:0007669"/>
    <property type="project" value="TreeGrafter"/>
</dbReference>
<gene>
    <name evidence="3" type="primary">ispD</name>
    <name evidence="3" type="ORF">ANPL_00290</name>
</gene>
<dbReference type="Pfam" id="PF01128">
    <property type="entry name" value="IspD"/>
    <property type="match status" value="1"/>
</dbReference>